<comment type="caution">
    <text evidence="1">The sequence shown here is derived from an EMBL/GenBank/DDBJ whole genome shotgun (WGS) entry which is preliminary data.</text>
</comment>
<gene>
    <name evidence="1" type="primary">SIT4</name>
    <name evidence="1" type="ORF">EV182_000030</name>
</gene>
<reference evidence="1" key="1">
    <citation type="submission" date="2022-06" db="EMBL/GenBank/DDBJ databases">
        <title>Phylogenomic reconstructions and comparative analyses of Kickxellomycotina fungi.</title>
        <authorList>
            <person name="Reynolds N.K."/>
            <person name="Stajich J.E."/>
            <person name="Barry K."/>
            <person name="Grigoriev I.V."/>
            <person name="Crous P."/>
            <person name="Smith M.E."/>
        </authorList>
    </citation>
    <scope>NUCLEOTIDE SEQUENCE</scope>
    <source>
        <strain evidence="1">RSA 2271</strain>
    </source>
</reference>
<evidence type="ECO:0000313" key="1">
    <source>
        <dbReference type="EMBL" id="KAJ1676037.1"/>
    </source>
</evidence>
<organism evidence="1 2">
    <name type="scientific">Spiromyces aspiralis</name>
    <dbReference type="NCBI Taxonomy" id="68401"/>
    <lineage>
        <taxon>Eukaryota</taxon>
        <taxon>Fungi</taxon>
        <taxon>Fungi incertae sedis</taxon>
        <taxon>Zoopagomycota</taxon>
        <taxon>Kickxellomycotina</taxon>
        <taxon>Kickxellomycetes</taxon>
        <taxon>Kickxellales</taxon>
        <taxon>Kickxellaceae</taxon>
        <taxon>Spiromyces</taxon>
    </lineage>
</organism>
<sequence>MFWRFGIQQYLNLDRILDKDNVTLEEVLDDNNVFQQMKTKNQKLVDFLTRPHILSRLVDYVSGSLFFESPRYGQIACELMAMDSPAVLDALMSPYQYSDLIDPDKRHAPEHTKGDSADQHFASPSPSPAHLPSNNNNNNSSSSSTPAATEDTPAVAAVDLDKMTMSPSAENPPSPSLVGSPTASSPGKSHAGRTEDIVAASEGQGPDRWWSEDVPLFARIWRLVSTDPSKVNPIQAACFARLMCVILQYKYNQAIPYIKSHPELISMLLSHVSTSAMMDVLLKLVSMEEIEECRGIVDWLNESGVIQTLVSQLDPHLDPDTHMAAGQVLLDIISISQCSNPEQPTIGTNVLIEELKGKNTVQQLVGYMLHPTAKHSVSSLINGTYIFIELIRRNYNSEWDGDPLASIDQPEQEAQHGFTIGNVPHNQQNLAPLVTVDLSDMMRVLADSVEAFVALLVKPRTDISPHKTPTGPQVPVGFERLRICELLAEILHCSNMRRLNLTREEIEEEEAKLEALCEREHWQQQQVFGGQGLQRRQRRSFSGSFDQQGICDSGSTVPLQGKVDDAGYKNQPPKSDHHNNQEGTAHHNIGGDGGSNSSSNNNSVGGTQPSQLPVGQYLKYKFVEHKALLRCLSLFFEHPWNNFIHSVVYDMMHQTLNLPLVMDANLALIHSVLVDGQLTKRIMQASTLNDEESRKPKGTQLGYMGHLNGITDEVVRLFELVGPELGEPIKQCFEDPDWIEYIENNVKRAQEDVQGPLDSNGTNTSTSNELSDLGSSGGSARNAILSYGEDGEDEDVEGMPHGIQQQGMMFLRDEDEGPSRGFVSRGHSFNEGEYLGDRSRNLDYMVSDEDIDSDDDEEEDEDIRGAPLHRHNSIVESLSDDSDFDDEDEHMFNVTLGVRDDDIYRKHETPGPQMLRFASHQNEEIMPEADDSRWRDDGAPRPGPSEGDTAAHGKGNDESKGRQSWGQVNGTKDDEYHHDGHLQPVLYDDIDVDEADATELGWMK</sequence>
<dbReference type="Proteomes" id="UP001145114">
    <property type="component" value="Unassembled WGS sequence"/>
</dbReference>
<proteinExistence type="predicted"/>
<keyword evidence="2" id="KW-1185">Reference proteome</keyword>
<evidence type="ECO:0000313" key="2">
    <source>
        <dbReference type="Proteomes" id="UP001145114"/>
    </source>
</evidence>
<protein>
    <submittedName>
        <fullName evidence="1">Sporulation-induced protein</fullName>
    </submittedName>
</protein>
<name>A0ACC1HIJ0_9FUNG</name>
<dbReference type="EMBL" id="JAMZIH010005143">
    <property type="protein sequence ID" value="KAJ1676037.1"/>
    <property type="molecule type" value="Genomic_DNA"/>
</dbReference>
<accession>A0ACC1HIJ0</accession>